<name>A0A6M3ZWA6_9BURK</name>
<dbReference type="InterPro" id="IPR015422">
    <property type="entry name" value="PyrdxlP-dep_Trfase_small"/>
</dbReference>
<dbReference type="EMBL" id="CP008956">
    <property type="protein sequence ID" value="QJQ02924.1"/>
    <property type="molecule type" value="Genomic_DNA"/>
</dbReference>
<dbReference type="InterPro" id="IPR005814">
    <property type="entry name" value="Aminotrans_3"/>
</dbReference>
<dbReference type="InterPro" id="IPR015421">
    <property type="entry name" value="PyrdxlP-dep_Trfase_major"/>
</dbReference>
<reference evidence="10 11" key="1">
    <citation type="journal article" date="2012" name="J. Bacteriol.">
        <title>Genome sequence of the pathogenic Herbaspirillum seropedicae strain Os34, isolated from rice roots.</title>
        <authorList>
            <person name="Ye W."/>
            <person name="Ye S."/>
            <person name="Liu J."/>
            <person name="Chang S."/>
            <person name="Chen M."/>
            <person name="Zhu B."/>
            <person name="Guo L."/>
            <person name="An Q."/>
        </authorList>
    </citation>
    <scope>NUCLEOTIDE SEQUENCE [LARGE SCALE GENOMIC DNA]</scope>
    <source>
        <strain evidence="10 11">Os34</strain>
    </source>
</reference>
<evidence type="ECO:0000256" key="8">
    <source>
        <dbReference type="ARBA" id="ARBA00049111"/>
    </source>
</evidence>
<dbReference type="GO" id="GO:0042802">
    <property type="term" value="F:identical protein binding"/>
    <property type="evidence" value="ECO:0007669"/>
    <property type="project" value="TreeGrafter"/>
</dbReference>
<gene>
    <name evidence="10" type="ORF">C798_22675</name>
</gene>
<dbReference type="AlphaFoldDB" id="A0A6M3ZWA6"/>
<dbReference type="FunFam" id="3.40.640.10:FF:000004">
    <property type="entry name" value="Acetylornithine aminotransferase"/>
    <property type="match status" value="1"/>
</dbReference>
<evidence type="ECO:0000256" key="4">
    <source>
        <dbReference type="ARBA" id="ARBA00013155"/>
    </source>
</evidence>
<evidence type="ECO:0000256" key="7">
    <source>
        <dbReference type="ARBA" id="ARBA00022898"/>
    </source>
</evidence>
<proteinExistence type="inferred from homology"/>
<organism evidence="10 11">
    <name type="scientific">Herbaspirillum rubrisubalbicans Os34</name>
    <dbReference type="NCBI Taxonomy" id="1235827"/>
    <lineage>
        <taxon>Bacteria</taxon>
        <taxon>Pseudomonadati</taxon>
        <taxon>Pseudomonadota</taxon>
        <taxon>Betaproteobacteria</taxon>
        <taxon>Burkholderiales</taxon>
        <taxon>Oxalobacteraceae</taxon>
        <taxon>Herbaspirillum</taxon>
    </lineage>
</organism>
<evidence type="ECO:0000256" key="9">
    <source>
        <dbReference type="RuleBase" id="RU003560"/>
    </source>
</evidence>
<evidence type="ECO:0000256" key="5">
    <source>
        <dbReference type="ARBA" id="ARBA00014798"/>
    </source>
</evidence>
<evidence type="ECO:0000256" key="1">
    <source>
        <dbReference type="ARBA" id="ARBA00001933"/>
    </source>
</evidence>
<dbReference type="Pfam" id="PF00202">
    <property type="entry name" value="Aminotran_3"/>
    <property type="match status" value="1"/>
</dbReference>
<comment type="pathway">
    <text evidence="2">Amine and polyamine biosynthesis; ectoine biosynthesis; L-ectoine from L-aspartate 4-semialdehyde: step 1/3.</text>
</comment>
<dbReference type="InterPro" id="IPR049704">
    <property type="entry name" value="Aminotrans_3_PPA_site"/>
</dbReference>
<dbReference type="Gene3D" id="3.90.1150.10">
    <property type="entry name" value="Aspartate Aminotransferase, domain 1"/>
    <property type="match status" value="1"/>
</dbReference>
<accession>A0A6M3ZWA6</accession>
<dbReference type="GO" id="GO:0030170">
    <property type="term" value="F:pyridoxal phosphate binding"/>
    <property type="evidence" value="ECO:0007669"/>
    <property type="project" value="InterPro"/>
</dbReference>
<dbReference type="SUPFAM" id="SSF53383">
    <property type="entry name" value="PLP-dependent transferases"/>
    <property type="match status" value="1"/>
</dbReference>
<protein>
    <recommendedName>
        <fullName evidence="5">Diaminobutyrate--2-oxoglutarate transaminase</fullName>
        <ecNumber evidence="4">2.6.1.76</ecNumber>
    </recommendedName>
</protein>
<keyword evidence="7 9" id="KW-0663">Pyridoxal phosphate</keyword>
<dbReference type="PANTHER" id="PTHR11986">
    <property type="entry name" value="AMINOTRANSFERASE CLASS III"/>
    <property type="match status" value="1"/>
</dbReference>
<evidence type="ECO:0000256" key="2">
    <source>
        <dbReference type="ARBA" id="ARBA00004946"/>
    </source>
</evidence>
<evidence type="ECO:0000256" key="6">
    <source>
        <dbReference type="ARBA" id="ARBA00022576"/>
    </source>
</evidence>
<dbReference type="RefSeq" id="WP_017452514.1">
    <property type="nucleotide sequence ID" value="NZ_CP008956.1"/>
</dbReference>
<dbReference type="EC" id="2.6.1.76" evidence="4"/>
<dbReference type="PROSITE" id="PS00600">
    <property type="entry name" value="AA_TRANSFER_CLASS_3"/>
    <property type="match status" value="1"/>
</dbReference>
<comment type="similarity">
    <text evidence="3 9">Belongs to the class-III pyridoxal-phosphate-dependent aminotransferase family.</text>
</comment>
<dbReference type="GO" id="GO:0045303">
    <property type="term" value="F:diaminobutyrate-2-oxoglutarate transaminase activity"/>
    <property type="evidence" value="ECO:0007669"/>
    <property type="project" value="UniProtKB-EC"/>
</dbReference>
<dbReference type="InterPro" id="IPR050103">
    <property type="entry name" value="Class-III_PLP-dep_AT"/>
</dbReference>
<dbReference type="Proteomes" id="UP000501648">
    <property type="component" value="Chromosome"/>
</dbReference>
<evidence type="ECO:0000313" key="10">
    <source>
        <dbReference type="EMBL" id="QJQ02924.1"/>
    </source>
</evidence>
<dbReference type="InterPro" id="IPR015424">
    <property type="entry name" value="PyrdxlP-dep_Trfase"/>
</dbReference>
<dbReference type="PIRSF" id="PIRSF000521">
    <property type="entry name" value="Transaminase_4ab_Lys_Orn"/>
    <property type="match status" value="1"/>
</dbReference>
<keyword evidence="6 10" id="KW-0032">Aminotransferase</keyword>
<dbReference type="CDD" id="cd00610">
    <property type="entry name" value="OAT_like"/>
    <property type="match status" value="1"/>
</dbReference>
<sequence length="456" mass="48898">MIEAELESLNFADAPKMVSSTYPGPKTAAALELSARTESMARGGGRMPVAMDQAFGVTFKDPDGNTFIDLSAGVGVSSVGRCNPKVVEAIRKQSETLMHAMEVNSSKRTELAAKISEIMPEGLRGDCITFFTQGGSDALEAAVKFAKRVTGRHQIIAFHGGYHGIWNASNALTTGTTYRKGFGPFMGGVIHAPYPYAYRFPFDTTHKSAEQIAGEYVDYLLNTPYTAADDVAAVIVEPVQGEGGYVPPSPEFLQILRKACDRSGALLIVDEVQAGAGRTGKMWAVEHSGVKPDMLTFGKGIGGDMPMAGLVMRSDLAAKIPDGSQPNTFAANSISAAVALTNISILQDPRLDLINRAHALGLEAQERIRGFNSPWVGEVRGRGLMIGIELVENQETREPISREKLGKLMDYVVGHGVLMIPCGRYTNVMRVMPSLTIPRSLMLKGLDIFGAGLASL</sequence>
<dbReference type="PANTHER" id="PTHR11986:SF58">
    <property type="entry name" value="LEUCINE_METHIONINE RACEMASE"/>
    <property type="match status" value="1"/>
</dbReference>
<evidence type="ECO:0000256" key="3">
    <source>
        <dbReference type="ARBA" id="ARBA00008954"/>
    </source>
</evidence>
<comment type="cofactor">
    <cofactor evidence="1">
        <name>pyridoxal 5'-phosphate</name>
        <dbReference type="ChEBI" id="CHEBI:597326"/>
    </cofactor>
</comment>
<keyword evidence="10" id="KW-0808">Transferase</keyword>
<comment type="catalytic activity">
    <reaction evidence="8">
        <text>L-2,4-diaminobutanoate + 2-oxoglutarate = L-aspartate 4-semialdehyde + L-glutamate</text>
        <dbReference type="Rhea" id="RHEA:11160"/>
        <dbReference type="ChEBI" id="CHEBI:16810"/>
        <dbReference type="ChEBI" id="CHEBI:29985"/>
        <dbReference type="ChEBI" id="CHEBI:58761"/>
        <dbReference type="ChEBI" id="CHEBI:537519"/>
        <dbReference type="EC" id="2.6.1.76"/>
    </reaction>
</comment>
<dbReference type="Gene3D" id="3.40.640.10">
    <property type="entry name" value="Type I PLP-dependent aspartate aminotransferase-like (Major domain)"/>
    <property type="match status" value="1"/>
</dbReference>
<evidence type="ECO:0000313" key="11">
    <source>
        <dbReference type="Proteomes" id="UP000501648"/>
    </source>
</evidence>